<evidence type="ECO:0000256" key="1">
    <source>
        <dbReference type="SAM" id="MobiDB-lite"/>
    </source>
</evidence>
<dbReference type="AlphaFoldDB" id="A0A2N9H0I7"/>
<keyword evidence="2" id="KW-0472">Membrane</keyword>
<feature type="compositionally biased region" description="Low complexity" evidence="1">
    <location>
        <begin position="22"/>
        <end position="32"/>
    </location>
</feature>
<dbReference type="EMBL" id="OIVN01002644">
    <property type="protein sequence ID" value="SPD05308.1"/>
    <property type="molecule type" value="Genomic_DNA"/>
</dbReference>
<reference evidence="3" key="1">
    <citation type="submission" date="2018-02" db="EMBL/GenBank/DDBJ databases">
        <authorList>
            <person name="Cohen D.B."/>
            <person name="Kent A.D."/>
        </authorList>
    </citation>
    <scope>NUCLEOTIDE SEQUENCE</scope>
</reference>
<organism evidence="3">
    <name type="scientific">Fagus sylvatica</name>
    <name type="common">Beechnut</name>
    <dbReference type="NCBI Taxonomy" id="28930"/>
    <lineage>
        <taxon>Eukaryota</taxon>
        <taxon>Viridiplantae</taxon>
        <taxon>Streptophyta</taxon>
        <taxon>Embryophyta</taxon>
        <taxon>Tracheophyta</taxon>
        <taxon>Spermatophyta</taxon>
        <taxon>Magnoliopsida</taxon>
        <taxon>eudicotyledons</taxon>
        <taxon>Gunneridae</taxon>
        <taxon>Pentapetalae</taxon>
        <taxon>rosids</taxon>
        <taxon>fabids</taxon>
        <taxon>Fagales</taxon>
        <taxon>Fagaceae</taxon>
        <taxon>Fagus</taxon>
    </lineage>
</organism>
<feature type="region of interest" description="Disordered" evidence="1">
    <location>
        <begin position="101"/>
        <end position="127"/>
    </location>
</feature>
<evidence type="ECO:0000256" key="2">
    <source>
        <dbReference type="SAM" id="Phobius"/>
    </source>
</evidence>
<feature type="compositionally biased region" description="Low complexity" evidence="1">
    <location>
        <begin position="114"/>
        <end position="126"/>
    </location>
</feature>
<keyword evidence="2" id="KW-0812">Transmembrane</keyword>
<proteinExistence type="predicted"/>
<accession>A0A2N9H0I7</accession>
<keyword evidence="2" id="KW-1133">Transmembrane helix</keyword>
<protein>
    <submittedName>
        <fullName evidence="3">Uncharacterized protein</fullName>
    </submittedName>
</protein>
<feature type="compositionally biased region" description="Polar residues" evidence="1">
    <location>
        <begin position="1"/>
        <end position="21"/>
    </location>
</feature>
<evidence type="ECO:0000313" key="3">
    <source>
        <dbReference type="EMBL" id="SPD05308.1"/>
    </source>
</evidence>
<gene>
    <name evidence="3" type="ORF">FSB_LOCUS33190</name>
</gene>
<feature type="compositionally biased region" description="Pro residues" evidence="1">
    <location>
        <begin position="47"/>
        <end position="56"/>
    </location>
</feature>
<feature type="transmembrane region" description="Helical" evidence="2">
    <location>
        <begin position="199"/>
        <end position="219"/>
    </location>
</feature>
<sequence length="220" mass="23611">MAFLTHLSNFPQSNQPDPTLASSTPQPQSSTPPSTPITVNFTSNPPQLLPPLPPCNVPGSDTKRRTTQYCPFWALQPSRFCPWFGLTVSWVLPSTDLPSPERVPHGRYTPPPQSQSQPQPQPQLLYAPPPPPPVMAMGYRFKVAGLSALGCGCHRGVALCLARSEVAGSSAMGCGVALCLARSEVAGSSAMGCGCRRGLWFSAWVLFLLPWWVVVAMVGL</sequence>
<name>A0A2N9H0I7_FAGSY</name>
<feature type="region of interest" description="Disordered" evidence="1">
    <location>
        <begin position="1"/>
        <end position="60"/>
    </location>
</feature>